<dbReference type="InterPro" id="IPR029016">
    <property type="entry name" value="GAF-like_dom_sf"/>
</dbReference>
<evidence type="ECO:0000313" key="13">
    <source>
        <dbReference type="Proteomes" id="UP001461163"/>
    </source>
</evidence>
<evidence type="ECO:0000256" key="2">
    <source>
        <dbReference type="ARBA" id="ARBA00012438"/>
    </source>
</evidence>
<evidence type="ECO:0000313" key="12">
    <source>
        <dbReference type="EMBL" id="MEM5497961.1"/>
    </source>
</evidence>
<dbReference type="SMART" id="SM00387">
    <property type="entry name" value="HATPase_c"/>
    <property type="match status" value="1"/>
</dbReference>
<dbReference type="PROSITE" id="PS50110">
    <property type="entry name" value="RESPONSE_REGULATORY"/>
    <property type="match status" value="1"/>
</dbReference>
<dbReference type="CDD" id="cd00082">
    <property type="entry name" value="HisKA"/>
    <property type="match status" value="1"/>
</dbReference>
<feature type="domain" description="PAC" evidence="11">
    <location>
        <begin position="499"/>
        <end position="551"/>
    </location>
</feature>
<dbReference type="Gene3D" id="3.30.565.10">
    <property type="entry name" value="Histidine kinase-like ATPase, C-terminal domain"/>
    <property type="match status" value="1"/>
</dbReference>
<dbReference type="SMART" id="SM00065">
    <property type="entry name" value="GAF"/>
    <property type="match status" value="2"/>
</dbReference>
<dbReference type="Proteomes" id="UP001461163">
    <property type="component" value="Unassembled WGS sequence"/>
</dbReference>
<feature type="domain" description="Response regulatory" evidence="9">
    <location>
        <begin position="1102"/>
        <end position="1218"/>
    </location>
</feature>
<keyword evidence="7" id="KW-0472">Membrane</keyword>
<feature type="domain" description="PAC" evidence="11">
    <location>
        <begin position="791"/>
        <end position="843"/>
    </location>
</feature>
<dbReference type="InterPro" id="IPR003018">
    <property type="entry name" value="GAF"/>
</dbReference>
<dbReference type="SUPFAM" id="SSF47384">
    <property type="entry name" value="Homodimeric domain of signal transducing histidine kinase"/>
    <property type="match status" value="1"/>
</dbReference>
<proteinExistence type="predicted"/>
<dbReference type="Pfam" id="PF00072">
    <property type="entry name" value="Response_reg"/>
    <property type="match status" value="1"/>
</dbReference>
<feature type="modified residue" description="4-aspartylphosphate" evidence="6">
    <location>
        <position position="1151"/>
    </location>
</feature>
<reference evidence="12 13" key="1">
    <citation type="submission" date="2024-03" db="EMBL/GenBank/DDBJ databases">
        <title>Community enrichment and isolation of bacterial strains for fucoidan degradation.</title>
        <authorList>
            <person name="Sichert A."/>
        </authorList>
    </citation>
    <scope>NUCLEOTIDE SEQUENCE [LARGE SCALE GENOMIC DNA]</scope>
    <source>
        <strain evidence="12 13">AS12</strain>
    </source>
</reference>
<dbReference type="SUPFAM" id="SSF55874">
    <property type="entry name" value="ATPase domain of HSP90 chaperone/DNA topoisomerase II/histidine kinase"/>
    <property type="match status" value="1"/>
</dbReference>
<name>A0ABU9SWV3_9ALTE</name>
<dbReference type="PROSITE" id="PS50109">
    <property type="entry name" value="HIS_KIN"/>
    <property type="match status" value="1"/>
</dbReference>
<dbReference type="CDD" id="cd00130">
    <property type="entry name" value="PAS"/>
    <property type="match status" value="2"/>
</dbReference>
<dbReference type="Gene3D" id="3.30.450.40">
    <property type="match status" value="2"/>
</dbReference>
<organism evidence="12 13">
    <name type="scientific">Paraglaciecola mesophila</name>
    <dbReference type="NCBI Taxonomy" id="197222"/>
    <lineage>
        <taxon>Bacteria</taxon>
        <taxon>Pseudomonadati</taxon>
        <taxon>Pseudomonadota</taxon>
        <taxon>Gammaproteobacteria</taxon>
        <taxon>Alteromonadales</taxon>
        <taxon>Alteromonadaceae</taxon>
        <taxon>Paraglaciecola</taxon>
    </lineage>
</organism>
<evidence type="ECO:0000256" key="4">
    <source>
        <dbReference type="ARBA" id="ARBA00022679"/>
    </source>
</evidence>
<accession>A0ABU9SWV3</accession>
<feature type="domain" description="PAC" evidence="11">
    <location>
        <begin position="209"/>
        <end position="261"/>
    </location>
</feature>
<dbReference type="InterPro" id="IPR036890">
    <property type="entry name" value="HATPase_C_sf"/>
</dbReference>
<dbReference type="SMART" id="SM00086">
    <property type="entry name" value="PAC"/>
    <property type="match status" value="3"/>
</dbReference>
<evidence type="ECO:0000256" key="3">
    <source>
        <dbReference type="ARBA" id="ARBA00022553"/>
    </source>
</evidence>
<feature type="domain" description="PAS" evidence="10">
    <location>
        <begin position="718"/>
        <end position="788"/>
    </location>
</feature>
<dbReference type="InterPro" id="IPR011006">
    <property type="entry name" value="CheY-like_superfamily"/>
</dbReference>
<dbReference type="PROSITE" id="PS50113">
    <property type="entry name" value="PAC"/>
    <property type="match status" value="3"/>
</dbReference>
<dbReference type="PROSITE" id="PS50112">
    <property type="entry name" value="PAS"/>
    <property type="match status" value="1"/>
</dbReference>
<evidence type="ECO:0000256" key="6">
    <source>
        <dbReference type="PROSITE-ProRule" id="PRU00169"/>
    </source>
</evidence>
<keyword evidence="7" id="KW-1133">Transmembrane helix</keyword>
<comment type="caution">
    <text evidence="12">The sequence shown here is derived from an EMBL/GenBank/DDBJ whole genome shotgun (WGS) entry which is preliminary data.</text>
</comment>
<dbReference type="SUPFAM" id="SSF55781">
    <property type="entry name" value="GAF domain-like"/>
    <property type="match status" value="2"/>
</dbReference>
<dbReference type="InterPro" id="IPR005467">
    <property type="entry name" value="His_kinase_dom"/>
</dbReference>
<dbReference type="SUPFAM" id="SSF52172">
    <property type="entry name" value="CheY-like"/>
    <property type="match status" value="1"/>
</dbReference>
<dbReference type="Pfam" id="PF00512">
    <property type="entry name" value="HisKA"/>
    <property type="match status" value="1"/>
</dbReference>
<dbReference type="RefSeq" id="WP_006992155.1">
    <property type="nucleotide sequence ID" value="NZ_JBBMQS010000006.1"/>
</dbReference>
<evidence type="ECO:0000256" key="5">
    <source>
        <dbReference type="ARBA" id="ARBA00022777"/>
    </source>
</evidence>
<dbReference type="InterPro" id="IPR013656">
    <property type="entry name" value="PAS_4"/>
</dbReference>
<dbReference type="InterPro" id="IPR001610">
    <property type="entry name" value="PAC"/>
</dbReference>
<feature type="domain" description="Histidine kinase" evidence="8">
    <location>
        <begin position="861"/>
        <end position="1080"/>
    </location>
</feature>
<keyword evidence="13" id="KW-1185">Reference proteome</keyword>
<evidence type="ECO:0000256" key="7">
    <source>
        <dbReference type="SAM" id="Phobius"/>
    </source>
</evidence>
<dbReference type="PANTHER" id="PTHR43547:SF2">
    <property type="entry name" value="HYBRID SIGNAL TRANSDUCTION HISTIDINE KINASE C"/>
    <property type="match status" value="1"/>
</dbReference>
<dbReference type="InterPro" id="IPR036097">
    <property type="entry name" value="HisK_dim/P_sf"/>
</dbReference>
<feature type="transmembrane region" description="Helical" evidence="7">
    <location>
        <begin position="61"/>
        <end position="78"/>
    </location>
</feature>
<dbReference type="Pfam" id="PF08447">
    <property type="entry name" value="PAS_3"/>
    <property type="match status" value="2"/>
</dbReference>
<keyword evidence="5" id="KW-0418">Kinase</keyword>
<dbReference type="SMART" id="SM00091">
    <property type="entry name" value="PAS"/>
    <property type="match status" value="3"/>
</dbReference>
<comment type="catalytic activity">
    <reaction evidence="1">
        <text>ATP + protein L-histidine = ADP + protein N-phospho-L-histidine.</text>
        <dbReference type="EC" id="2.7.13.3"/>
    </reaction>
</comment>
<dbReference type="SUPFAM" id="SSF55785">
    <property type="entry name" value="PYP-like sensor domain (PAS domain)"/>
    <property type="match status" value="3"/>
</dbReference>
<evidence type="ECO:0000259" key="8">
    <source>
        <dbReference type="PROSITE" id="PS50109"/>
    </source>
</evidence>
<dbReference type="InterPro" id="IPR004358">
    <property type="entry name" value="Sig_transdc_His_kin-like_C"/>
</dbReference>
<dbReference type="InterPro" id="IPR013655">
    <property type="entry name" value="PAS_fold_3"/>
</dbReference>
<dbReference type="PANTHER" id="PTHR43547">
    <property type="entry name" value="TWO-COMPONENT HISTIDINE KINASE"/>
    <property type="match status" value="1"/>
</dbReference>
<dbReference type="EMBL" id="JBBMQS010000006">
    <property type="protein sequence ID" value="MEM5497961.1"/>
    <property type="molecule type" value="Genomic_DNA"/>
</dbReference>
<keyword evidence="7" id="KW-0812">Transmembrane</keyword>
<dbReference type="InterPro" id="IPR003661">
    <property type="entry name" value="HisK_dim/P_dom"/>
</dbReference>
<dbReference type="EC" id="2.7.13.3" evidence="2"/>
<dbReference type="InterPro" id="IPR003594">
    <property type="entry name" value="HATPase_dom"/>
</dbReference>
<dbReference type="Gene3D" id="3.40.50.2300">
    <property type="match status" value="1"/>
</dbReference>
<dbReference type="Gene3D" id="1.10.287.130">
    <property type="match status" value="1"/>
</dbReference>
<dbReference type="CDD" id="cd17580">
    <property type="entry name" value="REC_2_DhkD-like"/>
    <property type="match status" value="1"/>
</dbReference>
<dbReference type="InterPro" id="IPR000700">
    <property type="entry name" value="PAS-assoc_C"/>
</dbReference>
<protein>
    <recommendedName>
        <fullName evidence="2">histidine kinase</fullName>
        <ecNumber evidence="2">2.7.13.3</ecNumber>
    </recommendedName>
</protein>
<dbReference type="SMART" id="SM00448">
    <property type="entry name" value="REC"/>
    <property type="match status" value="1"/>
</dbReference>
<keyword evidence="3 6" id="KW-0597">Phosphoprotein</keyword>
<evidence type="ECO:0000259" key="11">
    <source>
        <dbReference type="PROSITE" id="PS50113"/>
    </source>
</evidence>
<gene>
    <name evidence="12" type="ORF">WNY77_11195</name>
</gene>
<feature type="transmembrane region" description="Helical" evidence="7">
    <location>
        <begin position="85"/>
        <end position="109"/>
    </location>
</feature>
<evidence type="ECO:0000256" key="1">
    <source>
        <dbReference type="ARBA" id="ARBA00000085"/>
    </source>
</evidence>
<dbReference type="NCBIfam" id="TIGR00229">
    <property type="entry name" value="sensory_box"/>
    <property type="match status" value="2"/>
</dbReference>
<dbReference type="InterPro" id="IPR001789">
    <property type="entry name" value="Sig_transdc_resp-reg_receiver"/>
</dbReference>
<keyword evidence="4" id="KW-0808">Transferase</keyword>
<dbReference type="PRINTS" id="PR00344">
    <property type="entry name" value="BCTRLSENSOR"/>
</dbReference>
<dbReference type="Pfam" id="PF01590">
    <property type="entry name" value="GAF"/>
    <property type="match status" value="1"/>
</dbReference>
<sequence>MFFSTRLRFSTLNDSGWLSAFTAFALAVTFASLLASAIAPGEALWLFLPAVLLAAYRKNATLAYLCLIGAICVVAYVCRHHIPYALLSAFSLQVAWFLLLSVTLINLLGKLTLHQQQSSVFDDNSKVLTTDSNGKVVTDVLERFAVFMGVMTPDGILREANKTALVSASLQEDEVIGLPFEQTFWWSHDSQVQQSIRKAINKAKHGVSSRFDTTARLTDDVLIDLDFMLHPIFDEHGSVVQLIPSGIDITTRKRAERNSAMLTQVSADLLSAGSLNRIKAIITENLVQHLDLSACIFCETQPVSDRLGITHVWQHASLPEMPKAKMELPFEIVMCEKENLTLIVNDVSTDPRYTEGQFQERGIGAFICVPISLDKKNHFVLSVYRDGPHVWRDDEIELVIEFARRFWVRTEHLRILDTLRASKTTLDITLEAAQVGDWEVDLVTGLTRRSLHHDKCFGYETQIPDEQWGIEGFYAHIHPQDRDEVKYKFEKSLRDGSDFRAEFRVIWPDKSIHWLASYGSLYGETDGKSTRMLGIVANISERKRTEALQIAQTNALELMAQEAPLNDVLETLILSLEEHSKNGMIGSIMLVDEHAQCLHFAAGPSLPKAYVQHIDGLEINQESGACGASAATMQAVFVADIASDPLWIEYRDLALAHNLRACWSLPIISGKDVLGVFAMYYSAPQAPAKMDYDSLDIIMRTAELVIKRRQNEQSVRSSEERFRAVVDNVPQLAWMANAQGEIEWFNQRWLSYTGTTMEQNLNGGWKAHHHPDHQEAVFSKFADCLAKGIDWEDTFPLRGANGKYRWFLSRMNAIYAQDGQLIRFFGTNTDVTEQRKMAEKLTKLTDKLSVADKRKDEFLATLAHELRNPLAPLRNSMELIRNVKTNPAMMQTAVTTMDRQVAQMVRLIDDLLDISRISKDKLSLKRQRIELKDIVEQAVEAVSPYANRLGHTVQVSMPNESISLFADPARLAQILGNLLNNACKYTPKNGLIWVTVNIGDEQQVSISVKDSGLGIAEHMRSQVFELFTQVSNQLEQAEGGLGIGLSLVKRLVEMHGGHVECKSEGLGHGAEFIVTLPCTPAKPSSKTKNVGVSRPAQIEPLNVLIVDDNQDSADSMQMLLDIHQHTTHVVYDGEQAVIAAAQHKPDVILLDIGLPILDGYQVCSAIRKETWGKNITIIALTGWGQDEDRRKSKEAGFDHHMVKPISLNALLNLLAQVSPSNGS</sequence>
<dbReference type="InterPro" id="IPR035965">
    <property type="entry name" value="PAS-like_dom_sf"/>
</dbReference>
<dbReference type="InterPro" id="IPR000014">
    <property type="entry name" value="PAS"/>
</dbReference>
<dbReference type="SMART" id="SM00388">
    <property type="entry name" value="HisKA"/>
    <property type="match status" value="1"/>
</dbReference>
<evidence type="ECO:0000259" key="10">
    <source>
        <dbReference type="PROSITE" id="PS50112"/>
    </source>
</evidence>
<evidence type="ECO:0000259" key="9">
    <source>
        <dbReference type="PROSITE" id="PS50110"/>
    </source>
</evidence>
<dbReference type="Pfam" id="PF08448">
    <property type="entry name" value="PAS_4"/>
    <property type="match status" value="1"/>
</dbReference>
<dbReference type="Pfam" id="PF02518">
    <property type="entry name" value="HATPase_c"/>
    <property type="match status" value="1"/>
</dbReference>
<dbReference type="Pfam" id="PF13185">
    <property type="entry name" value="GAF_2"/>
    <property type="match status" value="1"/>
</dbReference>
<dbReference type="Gene3D" id="3.30.450.20">
    <property type="entry name" value="PAS domain"/>
    <property type="match status" value="3"/>
</dbReference>